<feature type="region of interest" description="Disordered" evidence="1">
    <location>
        <begin position="58"/>
        <end position="84"/>
    </location>
</feature>
<dbReference type="EMBL" id="DVHM01000110">
    <property type="protein sequence ID" value="HIR71004.1"/>
    <property type="molecule type" value="Genomic_DNA"/>
</dbReference>
<proteinExistence type="predicted"/>
<reference evidence="3" key="2">
    <citation type="journal article" date="2021" name="PeerJ">
        <title>Extensive microbial diversity within the chicken gut microbiome revealed by metagenomics and culture.</title>
        <authorList>
            <person name="Gilroy R."/>
            <person name="Ravi A."/>
            <person name="Getino M."/>
            <person name="Pursley I."/>
            <person name="Horton D.L."/>
            <person name="Alikhan N.F."/>
            <person name="Baker D."/>
            <person name="Gharbi K."/>
            <person name="Hall N."/>
            <person name="Watson M."/>
            <person name="Adriaenssens E.M."/>
            <person name="Foster-Nyarko E."/>
            <person name="Jarju S."/>
            <person name="Secka A."/>
            <person name="Antonio M."/>
            <person name="Oren A."/>
            <person name="Chaudhuri R.R."/>
            <person name="La Ragione R."/>
            <person name="Hildebrand F."/>
            <person name="Pallen M.J."/>
        </authorList>
    </citation>
    <scope>NUCLEOTIDE SEQUENCE</scope>
    <source>
        <strain evidence="3">ChiSjej5B23-6657</strain>
    </source>
</reference>
<name>A0A9D1E9Q8_9FIRM</name>
<keyword evidence="2" id="KW-1133">Transmembrane helix</keyword>
<evidence type="ECO:0000256" key="2">
    <source>
        <dbReference type="SAM" id="Phobius"/>
    </source>
</evidence>
<sequence>MEQQVLTAYAVLLTINAAVFLLCMIQMIKFARFYRNFNRVVSNIQSYLRCVMDEDTQAQGEQRAQEEIGGGEHFSGSDAADGSGIVELDDEIPDVEILPRRKKRASYGGQAAGGAYAAMSTEKKEEVLNSVLGELFS</sequence>
<dbReference type="AlphaFoldDB" id="A0A9D1E9Q8"/>
<keyword evidence="2" id="KW-0472">Membrane</keyword>
<organism evidence="3 4">
    <name type="scientific">Candidatus Pullilachnospira gallistercoris</name>
    <dbReference type="NCBI Taxonomy" id="2840911"/>
    <lineage>
        <taxon>Bacteria</taxon>
        <taxon>Bacillati</taxon>
        <taxon>Bacillota</taxon>
        <taxon>Clostridia</taxon>
        <taxon>Lachnospirales</taxon>
        <taxon>Lachnospiraceae</taxon>
        <taxon>Lachnospiraceae incertae sedis</taxon>
        <taxon>Candidatus Pullilachnospira</taxon>
    </lineage>
</organism>
<protein>
    <submittedName>
        <fullName evidence="3">Uncharacterized protein</fullName>
    </submittedName>
</protein>
<evidence type="ECO:0000256" key="1">
    <source>
        <dbReference type="SAM" id="MobiDB-lite"/>
    </source>
</evidence>
<feature type="transmembrane region" description="Helical" evidence="2">
    <location>
        <begin position="6"/>
        <end position="25"/>
    </location>
</feature>
<keyword evidence="2" id="KW-0812">Transmembrane</keyword>
<gene>
    <name evidence="3" type="ORF">IAA55_06965</name>
</gene>
<evidence type="ECO:0000313" key="4">
    <source>
        <dbReference type="Proteomes" id="UP000823912"/>
    </source>
</evidence>
<evidence type="ECO:0000313" key="3">
    <source>
        <dbReference type="EMBL" id="HIR71004.1"/>
    </source>
</evidence>
<dbReference type="Proteomes" id="UP000823912">
    <property type="component" value="Unassembled WGS sequence"/>
</dbReference>
<accession>A0A9D1E9Q8</accession>
<comment type="caution">
    <text evidence="3">The sequence shown here is derived from an EMBL/GenBank/DDBJ whole genome shotgun (WGS) entry which is preliminary data.</text>
</comment>
<reference evidence="3" key="1">
    <citation type="submission" date="2020-10" db="EMBL/GenBank/DDBJ databases">
        <authorList>
            <person name="Gilroy R."/>
        </authorList>
    </citation>
    <scope>NUCLEOTIDE SEQUENCE</scope>
    <source>
        <strain evidence="3">ChiSjej5B23-6657</strain>
    </source>
</reference>